<dbReference type="GO" id="GO:0005886">
    <property type="term" value="C:plasma membrane"/>
    <property type="evidence" value="ECO:0007669"/>
    <property type="project" value="UniProtKB-SubCell"/>
</dbReference>
<evidence type="ECO:0000256" key="1">
    <source>
        <dbReference type="ARBA" id="ARBA00004651"/>
    </source>
</evidence>
<dbReference type="GO" id="GO:0006813">
    <property type="term" value="P:potassium ion transport"/>
    <property type="evidence" value="ECO:0007669"/>
    <property type="project" value="InterPro"/>
</dbReference>
<feature type="transmembrane region" description="Helical" evidence="9">
    <location>
        <begin position="165"/>
        <end position="184"/>
    </location>
</feature>
<dbReference type="PANTHER" id="PTHR32507:SF7">
    <property type="entry name" value="K(+)_H(+) ANTIPORTER NHAP2"/>
    <property type="match status" value="1"/>
</dbReference>
<dbReference type="Pfam" id="PF02080">
    <property type="entry name" value="TrkA_C"/>
    <property type="match status" value="1"/>
</dbReference>
<evidence type="ECO:0000313" key="11">
    <source>
        <dbReference type="EMBL" id="MBR7834853.1"/>
    </source>
</evidence>
<dbReference type="InterPro" id="IPR006153">
    <property type="entry name" value="Cation/H_exchanger_TM"/>
</dbReference>
<keyword evidence="7" id="KW-0406">Ion transport</keyword>
<feature type="transmembrane region" description="Helical" evidence="9">
    <location>
        <begin position="89"/>
        <end position="114"/>
    </location>
</feature>
<keyword evidence="12" id="KW-1185">Reference proteome</keyword>
<evidence type="ECO:0000313" key="12">
    <source>
        <dbReference type="Proteomes" id="UP000675781"/>
    </source>
</evidence>
<dbReference type="EMBL" id="JAGSOG010000073">
    <property type="protein sequence ID" value="MBR7834853.1"/>
    <property type="molecule type" value="Genomic_DNA"/>
</dbReference>
<dbReference type="GO" id="GO:0008324">
    <property type="term" value="F:monoatomic cation transmembrane transporter activity"/>
    <property type="evidence" value="ECO:0007669"/>
    <property type="project" value="InterPro"/>
</dbReference>
<protein>
    <submittedName>
        <fullName evidence="11">Potassium/proton antiporter</fullName>
    </submittedName>
</protein>
<comment type="caution">
    <text evidence="11">The sequence shown here is derived from an EMBL/GenBank/DDBJ whole genome shotgun (WGS) entry which is preliminary data.</text>
</comment>
<keyword evidence="6 9" id="KW-1133">Transmembrane helix</keyword>
<feature type="transmembrane region" description="Helical" evidence="9">
    <location>
        <begin position="299"/>
        <end position="322"/>
    </location>
</feature>
<feature type="transmembrane region" description="Helical" evidence="9">
    <location>
        <begin position="363"/>
        <end position="386"/>
    </location>
</feature>
<dbReference type="NCBIfam" id="NF003716">
    <property type="entry name" value="PRK05326.1-3"/>
    <property type="match status" value="1"/>
</dbReference>
<feature type="transmembrane region" description="Helical" evidence="9">
    <location>
        <begin position="121"/>
        <end position="140"/>
    </location>
</feature>
<evidence type="ECO:0000256" key="2">
    <source>
        <dbReference type="ARBA" id="ARBA00022448"/>
    </source>
</evidence>
<accession>A0A941ISF9</accession>
<dbReference type="PANTHER" id="PTHR32507">
    <property type="entry name" value="NA(+)/H(+) ANTIPORTER 1"/>
    <property type="match status" value="1"/>
</dbReference>
<dbReference type="InterPro" id="IPR006037">
    <property type="entry name" value="RCK_C"/>
</dbReference>
<dbReference type="AlphaFoldDB" id="A0A941ISF9"/>
<dbReference type="GO" id="GO:1902600">
    <property type="term" value="P:proton transmembrane transport"/>
    <property type="evidence" value="ECO:0007669"/>
    <property type="project" value="InterPro"/>
</dbReference>
<dbReference type="GO" id="GO:0015297">
    <property type="term" value="F:antiporter activity"/>
    <property type="evidence" value="ECO:0007669"/>
    <property type="project" value="UniProtKB-KW"/>
</dbReference>
<evidence type="ECO:0000256" key="9">
    <source>
        <dbReference type="SAM" id="Phobius"/>
    </source>
</evidence>
<keyword evidence="4" id="KW-1003">Cell membrane</keyword>
<sequence length="498" mass="50963">MHAADLDLILLVGAVIVLAAIAAVRASHGVGLPGLLVFLGLGLALGESGAGIRFDDAGVAETLGLCALIVILAEGGLTTDAANVRAGAAPALALATLGVGATAGIVAVAAHLCLSMTWSQALLLGAVLAPTDAAAVFSVLRRLPLPPRLTGILEGESGLNDPPSVLAVTLLSAGSVHASAGFLIGEVCYQLIVGAGIGLVVGLAGVAGLRRVALPASGLYPIAVLSLIVAGYGAAAMAHASGFLAVYVSALVLGNVRLPHRAATRSFAEGMAWLAQIGLFVMLGLLASPSRLPAQILPALLIGGILTLVARPAAVALCALGFRMPWREQVFLSYAGLRGAVPIVLATIPMSAKVPDAARVFDLVFLIVGVFTLLQGPTLPAVARWLRVFATGEPSRLDIESALLEDLRADLLQLRVPEGSRLHGVELFELRLPKEAGLALIVRSGEGFVPDRTTRLQCGDDLLIVVAGSARARTEQRLRAVSRAGKLAGWHGERGLAP</sequence>
<organism evidence="11 12">
    <name type="scientific">Actinospica durhamensis</name>
    <dbReference type="NCBI Taxonomy" id="1508375"/>
    <lineage>
        <taxon>Bacteria</taxon>
        <taxon>Bacillati</taxon>
        <taxon>Actinomycetota</taxon>
        <taxon>Actinomycetes</taxon>
        <taxon>Catenulisporales</taxon>
        <taxon>Actinospicaceae</taxon>
        <taxon>Actinospica</taxon>
    </lineage>
</organism>
<gene>
    <name evidence="11" type="ORF">KDL01_16390</name>
</gene>
<evidence type="ECO:0000259" key="10">
    <source>
        <dbReference type="PROSITE" id="PS51202"/>
    </source>
</evidence>
<dbReference type="InterPro" id="IPR036721">
    <property type="entry name" value="RCK_C_sf"/>
</dbReference>
<reference evidence="11" key="1">
    <citation type="submission" date="2021-04" db="EMBL/GenBank/DDBJ databases">
        <title>Genome based classification of Actinospica acidithermotolerans sp. nov., an actinobacterium isolated from an Indonesian hot spring.</title>
        <authorList>
            <person name="Kusuma A.B."/>
            <person name="Putra K.E."/>
            <person name="Nafisah S."/>
            <person name="Loh J."/>
            <person name="Nouioui I."/>
            <person name="Goodfellow M."/>
        </authorList>
    </citation>
    <scope>NUCLEOTIDE SEQUENCE</scope>
    <source>
        <strain evidence="11">CSCA 57</strain>
    </source>
</reference>
<evidence type="ECO:0000256" key="8">
    <source>
        <dbReference type="ARBA" id="ARBA00023136"/>
    </source>
</evidence>
<name>A0A941ISF9_9ACTN</name>
<dbReference type="PROSITE" id="PS51202">
    <property type="entry name" value="RCK_C"/>
    <property type="match status" value="1"/>
</dbReference>
<evidence type="ECO:0000256" key="7">
    <source>
        <dbReference type="ARBA" id="ARBA00023065"/>
    </source>
</evidence>
<keyword evidence="8 9" id="KW-0472">Membrane</keyword>
<dbReference type="InterPro" id="IPR038770">
    <property type="entry name" value="Na+/solute_symporter_sf"/>
</dbReference>
<feature type="transmembrane region" description="Helical" evidence="9">
    <location>
        <begin position="30"/>
        <end position="46"/>
    </location>
</feature>
<feature type="transmembrane region" description="Helical" evidence="9">
    <location>
        <begin position="191"/>
        <end position="209"/>
    </location>
</feature>
<keyword evidence="5 9" id="KW-0812">Transmembrane</keyword>
<evidence type="ECO:0000256" key="4">
    <source>
        <dbReference type="ARBA" id="ARBA00022475"/>
    </source>
</evidence>
<evidence type="ECO:0000256" key="3">
    <source>
        <dbReference type="ARBA" id="ARBA00022449"/>
    </source>
</evidence>
<feature type="transmembrane region" description="Helical" evidence="9">
    <location>
        <begin position="58"/>
        <end position="77"/>
    </location>
</feature>
<feature type="domain" description="RCK C-terminal" evidence="10">
    <location>
        <begin position="399"/>
        <end position="480"/>
    </location>
</feature>
<comment type="subcellular location">
    <subcellularLocation>
        <location evidence="1">Cell membrane</location>
        <topology evidence="1">Multi-pass membrane protein</topology>
    </subcellularLocation>
</comment>
<dbReference type="Gene3D" id="1.20.1530.20">
    <property type="match status" value="1"/>
</dbReference>
<evidence type="ECO:0000256" key="5">
    <source>
        <dbReference type="ARBA" id="ARBA00022692"/>
    </source>
</evidence>
<dbReference type="SUPFAM" id="SSF116726">
    <property type="entry name" value="TrkA C-terminal domain-like"/>
    <property type="match status" value="1"/>
</dbReference>
<feature type="transmembrane region" description="Helical" evidence="9">
    <location>
        <begin position="331"/>
        <end position="351"/>
    </location>
</feature>
<feature type="transmembrane region" description="Helical" evidence="9">
    <location>
        <begin position="7"/>
        <end position="24"/>
    </location>
</feature>
<keyword evidence="2" id="KW-0813">Transport</keyword>
<keyword evidence="3" id="KW-0050">Antiport</keyword>
<dbReference type="Pfam" id="PF00999">
    <property type="entry name" value="Na_H_Exchanger"/>
    <property type="match status" value="1"/>
</dbReference>
<dbReference type="Gene3D" id="3.30.70.1450">
    <property type="entry name" value="Regulator of K+ conductance, C-terminal domain"/>
    <property type="match status" value="1"/>
</dbReference>
<dbReference type="NCBIfam" id="NF003715">
    <property type="entry name" value="PRK05326.1-2"/>
    <property type="match status" value="1"/>
</dbReference>
<feature type="transmembrane region" description="Helical" evidence="9">
    <location>
        <begin position="266"/>
        <end position="287"/>
    </location>
</feature>
<proteinExistence type="predicted"/>
<feature type="transmembrane region" description="Helical" evidence="9">
    <location>
        <begin position="221"/>
        <end position="254"/>
    </location>
</feature>
<dbReference type="RefSeq" id="WP_212529369.1">
    <property type="nucleotide sequence ID" value="NZ_JAGSOG010000073.1"/>
</dbReference>
<dbReference type="Proteomes" id="UP000675781">
    <property type="component" value="Unassembled WGS sequence"/>
</dbReference>
<evidence type="ECO:0000256" key="6">
    <source>
        <dbReference type="ARBA" id="ARBA00022989"/>
    </source>
</evidence>